<evidence type="ECO:0000256" key="1">
    <source>
        <dbReference type="ARBA" id="ARBA00004651"/>
    </source>
</evidence>
<comment type="caution">
    <text evidence="9">The sequence shown here is derived from an EMBL/GenBank/DDBJ whole genome shotgun (WGS) entry which is preliminary data.</text>
</comment>
<evidence type="ECO:0000256" key="2">
    <source>
        <dbReference type="ARBA" id="ARBA00010735"/>
    </source>
</evidence>
<dbReference type="Proteomes" id="UP000004625">
    <property type="component" value="Unassembled WGS sequence"/>
</dbReference>
<evidence type="ECO:0000256" key="7">
    <source>
        <dbReference type="ARBA" id="ARBA00023136"/>
    </source>
</evidence>
<dbReference type="InterPro" id="IPR011606">
    <property type="entry name" value="Brnchd-chn_aa_trnsp_permease"/>
</dbReference>
<evidence type="ECO:0000256" key="5">
    <source>
        <dbReference type="ARBA" id="ARBA00022692"/>
    </source>
</evidence>
<feature type="transmembrane region" description="Helical" evidence="8">
    <location>
        <begin position="221"/>
        <end position="240"/>
    </location>
</feature>
<dbReference type="AlphaFoldDB" id="G9ZPI7"/>
<keyword evidence="10" id="KW-1185">Reference proteome</keyword>
<gene>
    <name evidence="9" type="ORF">HMPREF9103_01641</name>
</gene>
<dbReference type="Pfam" id="PF03591">
    <property type="entry name" value="AzlC"/>
    <property type="match status" value="1"/>
</dbReference>
<dbReference type="eggNOG" id="COG1296">
    <property type="taxonomic scope" value="Bacteria"/>
</dbReference>
<evidence type="ECO:0000256" key="6">
    <source>
        <dbReference type="ARBA" id="ARBA00022989"/>
    </source>
</evidence>
<feature type="transmembrane region" description="Helical" evidence="8">
    <location>
        <begin position="48"/>
        <end position="74"/>
    </location>
</feature>
<proteinExistence type="inferred from homology"/>
<dbReference type="PANTHER" id="PTHR34979:SF1">
    <property type="entry name" value="INNER MEMBRANE PROTEIN YGAZ"/>
    <property type="match status" value="1"/>
</dbReference>
<protein>
    <submittedName>
        <fullName evidence="9">Putative azaleucine resistance protein AzlC</fullName>
    </submittedName>
</protein>
<name>G9ZPI7_9LACO</name>
<evidence type="ECO:0000256" key="3">
    <source>
        <dbReference type="ARBA" id="ARBA00022448"/>
    </source>
</evidence>
<feature type="transmembrane region" description="Helical" evidence="8">
    <location>
        <begin position="86"/>
        <end position="108"/>
    </location>
</feature>
<organism evidence="9 10">
    <name type="scientific">Lentilactobacillus parafarraginis F0439</name>
    <dbReference type="NCBI Taxonomy" id="797515"/>
    <lineage>
        <taxon>Bacteria</taxon>
        <taxon>Bacillati</taxon>
        <taxon>Bacillota</taxon>
        <taxon>Bacilli</taxon>
        <taxon>Lactobacillales</taxon>
        <taxon>Lactobacillaceae</taxon>
        <taxon>Lentilactobacillus</taxon>
    </lineage>
</organism>
<feature type="transmembrane region" description="Helical" evidence="8">
    <location>
        <begin position="167"/>
        <end position="187"/>
    </location>
</feature>
<reference evidence="9 10" key="1">
    <citation type="submission" date="2011-09" db="EMBL/GenBank/DDBJ databases">
        <authorList>
            <person name="Weinstock G."/>
            <person name="Sodergren E."/>
            <person name="Clifton S."/>
            <person name="Fulton L."/>
            <person name="Fulton B."/>
            <person name="Courtney L."/>
            <person name="Fronick C."/>
            <person name="Harrison M."/>
            <person name="Strong C."/>
            <person name="Farmer C."/>
            <person name="Delahaunty K."/>
            <person name="Markovic C."/>
            <person name="Hall O."/>
            <person name="Minx P."/>
            <person name="Tomlinson C."/>
            <person name="Mitreva M."/>
            <person name="Hou S."/>
            <person name="Chen J."/>
            <person name="Wollam A."/>
            <person name="Pepin K.H."/>
            <person name="Johnson M."/>
            <person name="Bhonagiri V."/>
            <person name="Zhang X."/>
            <person name="Suruliraj S."/>
            <person name="Warren W."/>
            <person name="Chinwalla A."/>
            <person name="Mardis E.R."/>
            <person name="Wilson R.K."/>
        </authorList>
    </citation>
    <scope>NUCLEOTIDE SEQUENCE [LARGE SCALE GENOMIC DNA]</scope>
    <source>
        <strain evidence="9 10">F0439</strain>
    </source>
</reference>
<dbReference type="PATRIC" id="fig|797515.3.peg.1519"/>
<accession>G9ZPI7</accession>
<keyword evidence="4" id="KW-1003">Cell membrane</keyword>
<evidence type="ECO:0000256" key="8">
    <source>
        <dbReference type="SAM" id="Phobius"/>
    </source>
</evidence>
<dbReference type="PANTHER" id="PTHR34979">
    <property type="entry name" value="INNER MEMBRANE PROTEIN YGAZ"/>
    <property type="match status" value="1"/>
</dbReference>
<dbReference type="HOGENOM" id="CLU_065777_3_0_9"/>
<dbReference type="EMBL" id="AGEY01000075">
    <property type="protein sequence ID" value="EHL98319.1"/>
    <property type="molecule type" value="Genomic_DNA"/>
</dbReference>
<dbReference type="GO" id="GO:1903785">
    <property type="term" value="P:L-valine transmembrane transport"/>
    <property type="evidence" value="ECO:0007669"/>
    <property type="project" value="TreeGrafter"/>
</dbReference>
<dbReference type="GO" id="GO:0005886">
    <property type="term" value="C:plasma membrane"/>
    <property type="evidence" value="ECO:0007669"/>
    <property type="project" value="UniProtKB-SubCell"/>
</dbReference>
<keyword evidence="6 8" id="KW-1133">Transmembrane helix</keyword>
<keyword evidence="5 8" id="KW-0812">Transmembrane</keyword>
<dbReference type="STRING" id="797515.HMPREF9103_01641"/>
<evidence type="ECO:0000313" key="10">
    <source>
        <dbReference type="Proteomes" id="UP000004625"/>
    </source>
</evidence>
<keyword evidence="7 8" id="KW-0472">Membrane</keyword>
<feature type="transmembrane region" description="Helical" evidence="8">
    <location>
        <begin position="193"/>
        <end position="209"/>
    </location>
</feature>
<evidence type="ECO:0000313" key="9">
    <source>
        <dbReference type="EMBL" id="EHL98319.1"/>
    </source>
</evidence>
<sequence length="265" mass="28856">MLRILNNERGFDARTHFASINFIPENGGVSVNNELTVSSAARETLPTVFGYIGIGLAYGIVGKASGISPLMITLMSLITYGGASQFIIVSMLVTHSPMISIILSAFLVNSRMILMSTTLAPYFKKESLLKNIILGGLVTDESFALGMNKLNFTNRKLNFAWFNTVNWFAYTAWAAASLVGALLGNFISDPEKFGLDFALVAMFIGLLYLQLISDKSIKFKLQLIVVAFVLVATYIGIIFIPANLLTLVVTLLACAFGVVIKHGFF</sequence>
<keyword evidence="3" id="KW-0813">Transport</keyword>
<comment type="subcellular location">
    <subcellularLocation>
        <location evidence="1">Cell membrane</location>
        <topology evidence="1">Multi-pass membrane protein</topology>
    </subcellularLocation>
</comment>
<comment type="similarity">
    <text evidence="2">Belongs to the AzlC family.</text>
</comment>
<evidence type="ECO:0000256" key="4">
    <source>
        <dbReference type="ARBA" id="ARBA00022475"/>
    </source>
</evidence>